<dbReference type="Proteomes" id="UP000492821">
    <property type="component" value="Unassembled WGS sequence"/>
</dbReference>
<protein>
    <submittedName>
        <fullName evidence="2">MSP domain-containing protein</fullName>
    </submittedName>
</protein>
<proteinExistence type="predicted"/>
<name>A0A7E4ZV64_PANRE</name>
<keyword evidence="1" id="KW-1185">Reference proteome</keyword>
<organism evidence="1 2">
    <name type="scientific">Panagrellus redivivus</name>
    <name type="common">Microworm</name>
    <dbReference type="NCBI Taxonomy" id="6233"/>
    <lineage>
        <taxon>Eukaryota</taxon>
        <taxon>Metazoa</taxon>
        <taxon>Ecdysozoa</taxon>
        <taxon>Nematoda</taxon>
        <taxon>Chromadorea</taxon>
        <taxon>Rhabditida</taxon>
        <taxon>Tylenchina</taxon>
        <taxon>Panagrolaimomorpha</taxon>
        <taxon>Panagrolaimoidea</taxon>
        <taxon>Panagrolaimidae</taxon>
        <taxon>Panagrellus</taxon>
    </lineage>
</organism>
<dbReference type="WBParaSite" id="Pan_g19512.t1">
    <property type="protein sequence ID" value="Pan_g19512.t1"/>
    <property type="gene ID" value="Pan_g19512"/>
</dbReference>
<evidence type="ECO:0000313" key="2">
    <source>
        <dbReference type="WBParaSite" id="Pan_g19512.t1"/>
    </source>
</evidence>
<accession>A0A7E4ZV64</accession>
<reference evidence="2" key="2">
    <citation type="submission" date="2020-10" db="UniProtKB">
        <authorList>
            <consortium name="WormBaseParasite"/>
        </authorList>
    </citation>
    <scope>IDENTIFICATION</scope>
</reference>
<dbReference type="AlphaFoldDB" id="A0A7E4ZV64"/>
<reference evidence="1" key="1">
    <citation type="journal article" date="2013" name="Genetics">
        <title>The draft genome and transcriptome of Panagrellus redivivus are shaped by the harsh demands of a free-living lifestyle.</title>
        <authorList>
            <person name="Srinivasan J."/>
            <person name="Dillman A.R."/>
            <person name="Macchietto M.G."/>
            <person name="Heikkinen L."/>
            <person name="Lakso M."/>
            <person name="Fracchia K.M."/>
            <person name="Antoshechkin I."/>
            <person name="Mortazavi A."/>
            <person name="Wong G."/>
            <person name="Sternberg P.W."/>
        </authorList>
    </citation>
    <scope>NUCLEOTIDE SEQUENCE [LARGE SCALE GENOMIC DNA]</scope>
    <source>
        <strain evidence="1">MT8872</strain>
    </source>
</reference>
<evidence type="ECO:0000313" key="1">
    <source>
        <dbReference type="Proteomes" id="UP000492821"/>
    </source>
</evidence>
<sequence length="183" mass="21228">MHAPTFSSFIIKVSNYGERTGFAFVKAVDDYDNEITDISITPDMFLISERKAFESEKLKYKTKIRVEINSDTIHALRDRATIDGNTHLFHLKIVWGCNRFRLRAKKYIQQNDASHPVIHGIPITKPVFWKKESEYMQTLRDKPFTEEDVKAFTAQINVTTIRVRDNLGSFDSNTERNVILALE</sequence>